<dbReference type="AlphaFoldDB" id="A0A3E2BPB1"/>
<proteinExistence type="predicted"/>
<dbReference type="EMBL" id="QUAH01000003">
    <property type="protein sequence ID" value="RFT16476.1"/>
    <property type="molecule type" value="Genomic_DNA"/>
</dbReference>
<dbReference type="Pfam" id="PF13084">
    <property type="entry name" value="DUF3943"/>
    <property type="match status" value="1"/>
</dbReference>
<sequence length="566" mass="65699">MRRTACLLAILLCLSTQAVQADHKKSTKKTVEEFVAGFSLSAATRCSLVLNDSKQEWPAVIFSLSENNGHPDGAVLLPVSEFERTRNLRPRWGRAGLELAMLMSYSQARYWIRYSRFIEDWQYRLTWADQKRRFFTTEALRFDSNAFYLNWTHALAGMLYYEFARTNNLSWLQSLVFSFGGSLYWEYIVEWREIISINDNIMTAVGGFALGEAWFQMGRYFHNSNNPVGRLLSWLNPFMKANGWLDRKKPLSAYHHNYNRAAQDVYLFLGYRNSPVSASPDENTGNLAVSLHSRIITDSSYGLPGRVDEKFSSPFYSQMDFDFMFHGATREELGVTARVVPLGRFKQDISWDRKGFSLYYGLGSAFFLYLKRPVTDYDAGKIPVDRPEDFHFELPRDFRDKLAAVHFLGPVADLTLYSGPWKLRLKTEAYPSFGMINSLPLNSYSADNDIQGMKTTLKFYGYHYAFGPDLESLAEITYRSLRLTGFYNYVYYRSIQGRDRFQSWLTDDSPLRDSRKHYGLRLEFRIPGTLLSLTGSMEGVKRWGRVHELEARSLEKRYYLGLKYRL</sequence>
<evidence type="ECO:0000259" key="2">
    <source>
        <dbReference type="Pfam" id="PF13084"/>
    </source>
</evidence>
<accession>A0A3E2BPB1</accession>
<evidence type="ECO:0000313" key="3">
    <source>
        <dbReference type="EMBL" id="RFT16476.1"/>
    </source>
</evidence>
<gene>
    <name evidence="3" type="ORF">OP8BY_1654</name>
</gene>
<feature type="chain" id="PRO_5017772132" description="DUF3943 domain-containing protein" evidence="1">
    <location>
        <begin position="22"/>
        <end position="566"/>
    </location>
</feature>
<protein>
    <recommendedName>
        <fullName evidence="2">DUF3943 domain-containing protein</fullName>
    </recommendedName>
</protein>
<evidence type="ECO:0000313" key="4">
    <source>
        <dbReference type="Proteomes" id="UP000257323"/>
    </source>
</evidence>
<dbReference type="Proteomes" id="UP000257323">
    <property type="component" value="Unassembled WGS sequence"/>
</dbReference>
<evidence type="ECO:0000256" key="1">
    <source>
        <dbReference type="SAM" id="SignalP"/>
    </source>
</evidence>
<organism evidence="3 4">
    <name type="scientific">Candidatus Saccharicenans subterraneus</name>
    <dbReference type="NCBI Taxonomy" id="2508984"/>
    <lineage>
        <taxon>Bacteria</taxon>
        <taxon>Candidatus Aminicenantota</taxon>
        <taxon>Candidatus Aminicenantia</taxon>
        <taxon>Candidatus Aminicenantales</taxon>
        <taxon>Candidatus Saccharicenantaceae</taxon>
        <taxon>Candidatus Saccharicenans</taxon>
    </lineage>
</organism>
<reference evidence="3 4" key="1">
    <citation type="submission" date="2018-08" db="EMBL/GenBank/DDBJ databases">
        <title>Genome analysis of the thermophilic bacterium of the candidate phylum Aminicenantes from deep subsurface aquifer revealed its physiology and ecological role.</title>
        <authorList>
            <person name="Kadnikov V.V."/>
            <person name="Mardanov A.V."/>
            <person name="Beletsky A.V."/>
            <person name="Karnachuk O.V."/>
            <person name="Ravin N.V."/>
        </authorList>
    </citation>
    <scope>NUCLEOTIDE SEQUENCE [LARGE SCALE GENOMIC DNA]</scope>
    <source>
        <strain evidence="3">BY38</strain>
    </source>
</reference>
<comment type="caution">
    <text evidence="3">The sequence shown here is derived from an EMBL/GenBank/DDBJ whole genome shotgun (WGS) entry which is preliminary data.</text>
</comment>
<keyword evidence="1" id="KW-0732">Signal</keyword>
<dbReference type="InterPro" id="IPR025079">
    <property type="entry name" value="DUF3943"/>
</dbReference>
<feature type="domain" description="DUF3943" evidence="2">
    <location>
        <begin position="140"/>
        <end position="226"/>
    </location>
</feature>
<feature type="signal peptide" evidence="1">
    <location>
        <begin position="1"/>
        <end position="21"/>
    </location>
</feature>
<name>A0A3E2BPB1_9BACT</name>